<feature type="transmembrane region" description="Helical" evidence="1">
    <location>
        <begin position="295"/>
        <end position="314"/>
    </location>
</feature>
<feature type="transmembrane region" description="Helical" evidence="1">
    <location>
        <begin position="148"/>
        <end position="172"/>
    </location>
</feature>
<proteinExistence type="predicted"/>
<feature type="transmembrane region" description="Helical" evidence="1">
    <location>
        <begin position="398"/>
        <end position="416"/>
    </location>
</feature>
<feature type="transmembrane region" description="Helical" evidence="1">
    <location>
        <begin position="428"/>
        <end position="447"/>
    </location>
</feature>
<name>A0A212K1P8_9DELT</name>
<feature type="transmembrane region" description="Helical" evidence="1">
    <location>
        <begin position="40"/>
        <end position="59"/>
    </location>
</feature>
<feature type="transmembrane region" description="Helical" evidence="1">
    <location>
        <begin position="459"/>
        <end position="481"/>
    </location>
</feature>
<protein>
    <recommendedName>
        <fullName evidence="3">DUF1538 domain-containing protein</fullName>
    </recommendedName>
</protein>
<sequence>MIADFVEKFKESTVSVVPIMAIVVLLSLTIAPLGEGQLPQFLAGGVLLILGLSTFLVGAEISMVPFGQRVGSALTRKRSLALMLFASFAIGFAITIAEPDVQVLATQVSDIMPGMDRNMLLMMIAVGVGIFLLVGTGRIVLQIPLRYLLIGFYIALFGMCALVDAGFVGVAFDAGGATTGPITVPFIMAMGVGVAAAGRRKESSDGDDSFGLVGLASIGPIAAVVVFGLTSGSSMAETAGEQGASAVLSVADAFLSVLPHITQEIALALLPLFIIFIIFQVLLLRLPAEQVKRMVFGLIYAYIGLVAFMTGVSGGFSPVGKSLGFALGAYSASVLIPVGFVLGAVVVCAEPAVWILTQQIEEISGGYIQRKIMFAALSISIAVAVVLGMLRVVTGMSIWYVLIPGYALALMLTRFCPPLFTAIAFDSGGVASGPMATTFILSLTLGASAACGGNPATDAFGMIAMIAMAPLITIQILGMIFNQLEKRQKQREAFRKGDKES</sequence>
<gene>
    <name evidence="2" type="ORF">KL86DPRO_20485</name>
</gene>
<keyword evidence="1" id="KW-1133">Transmembrane helix</keyword>
<dbReference type="EMBL" id="FLUQ01000002">
    <property type="protein sequence ID" value="SBW05425.1"/>
    <property type="molecule type" value="Genomic_DNA"/>
</dbReference>
<organism evidence="2">
    <name type="scientific">uncultured delta proteobacterium</name>
    <dbReference type="NCBI Taxonomy" id="34034"/>
    <lineage>
        <taxon>Bacteria</taxon>
        <taxon>Deltaproteobacteria</taxon>
        <taxon>environmental samples</taxon>
    </lineage>
</organism>
<feature type="transmembrane region" description="Helical" evidence="1">
    <location>
        <begin position="12"/>
        <end position="34"/>
    </location>
</feature>
<feature type="transmembrane region" description="Helical" evidence="1">
    <location>
        <begin position="119"/>
        <end position="141"/>
    </location>
</feature>
<dbReference type="Pfam" id="PF07556">
    <property type="entry name" value="DUF1538"/>
    <property type="match status" value="2"/>
</dbReference>
<keyword evidence="1" id="KW-0812">Transmembrane</keyword>
<keyword evidence="1" id="KW-0472">Membrane</keyword>
<feature type="transmembrane region" description="Helical" evidence="1">
    <location>
        <begin position="80"/>
        <end position="99"/>
    </location>
</feature>
<accession>A0A212K1P8</accession>
<evidence type="ECO:0008006" key="3">
    <source>
        <dbReference type="Google" id="ProtNLM"/>
    </source>
</evidence>
<dbReference type="AlphaFoldDB" id="A0A212K1P8"/>
<feature type="transmembrane region" description="Helical" evidence="1">
    <location>
        <begin position="210"/>
        <end position="229"/>
    </location>
</feature>
<evidence type="ECO:0000313" key="2">
    <source>
        <dbReference type="EMBL" id="SBW05425.1"/>
    </source>
</evidence>
<evidence type="ECO:0000256" key="1">
    <source>
        <dbReference type="SAM" id="Phobius"/>
    </source>
</evidence>
<feature type="transmembrane region" description="Helical" evidence="1">
    <location>
        <begin position="334"/>
        <end position="356"/>
    </location>
</feature>
<dbReference type="InterPro" id="IPR011435">
    <property type="entry name" value="UmpAB"/>
</dbReference>
<reference evidence="2" key="1">
    <citation type="submission" date="2016-04" db="EMBL/GenBank/DDBJ databases">
        <authorList>
            <person name="Evans L.H."/>
            <person name="Alamgir A."/>
            <person name="Owens N."/>
            <person name="Weber N.D."/>
            <person name="Virtaneva K."/>
            <person name="Barbian K."/>
            <person name="Babar A."/>
            <person name="Rosenke K."/>
        </authorList>
    </citation>
    <scope>NUCLEOTIDE SEQUENCE</scope>
    <source>
        <strain evidence="2">86</strain>
    </source>
</reference>
<feature type="transmembrane region" description="Helical" evidence="1">
    <location>
        <begin position="178"/>
        <end position="198"/>
    </location>
</feature>
<feature type="transmembrane region" description="Helical" evidence="1">
    <location>
        <begin position="372"/>
        <end position="392"/>
    </location>
</feature>
<feature type="transmembrane region" description="Helical" evidence="1">
    <location>
        <begin position="265"/>
        <end position="283"/>
    </location>
</feature>